<keyword evidence="1" id="KW-0678">Repressor</keyword>
<name>A0A387BR94_9MICO</name>
<organism evidence="6 7">
    <name type="scientific">Gryllotalpicola protaetiae</name>
    <dbReference type="NCBI Taxonomy" id="2419771"/>
    <lineage>
        <taxon>Bacteria</taxon>
        <taxon>Bacillati</taxon>
        <taxon>Actinomycetota</taxon>
        <taxon>Actinomycetes</taxon>
        <taxon>Micrococcales</taxon>
        <taxon>Microbacteriaceae</taxon>
        <taxon>Gryllotalpicola</taxon>
    </lineage>
</organism>
<proteinExistence type="predicted"/>
<dbReference type="InterPro" id="IPR000551">
    <property type="entry name" value="MerR-type_HTH_dom"/>
</dbReference>
<evidence type="ECO:0000259" key="5">
    <source>
        <dbReference type="PROSITE" id="PS50937"/>
    </source>
</evidence>
<dbReference type="RefSeq" id="WP_120790133.1">
    <property type="nucleotide sequence ID" value="NZ_CP032624.1"/>
</dbReference>
<evidence type="ECO:0000313" key="6">
    <source>
        <dbReference type="EMBL" id="AYG04604.1"/>
    </source>
</evidence>
<gene>
    <name evidence="6" type="ORF">D7I44_14455</name>
</gene>
<dbReference type="GO" id="GO:0003677">
    <property type="term" value="F:DNA binding"/>
    <property type="evidence" value="ECO:0007669"/>
    <property type="project" value="UniProtKB-KW"/>
</dbReference>
<dbReference type="KEGG" id="gry:D7I44_14455"/>
<dbReference type="InterPro" id="IPR047057">
    <property type="entry name" value="MerR_fam"/>
</dbReference>
<dbReference type="PRINTS" id="PR00040">
    <property type="entry name" value="HTHMERR"/>
</dbReference>
<dbReference type="SMART" id="SM00422">
    <property type="entry name" value="HTH_MERR"/>
    <property type="match status" value="1"/>
</dbReference>
<dbReference type="OrthoDB" id="9802039at2"/>
<evidence type="ECO:0000256" key="1">
    <source>
        <dbReference type="ARBA" id="ARBA00022491"/>
    </source>
</evidence>
<dbReference type="GO" id="GO:0003700">
    <property type="term" value="F:DNA-binding transcription factor activity"/>
    <property type="evidence" value="ECO:0007669"/>
    <property type="project" value="InterPro"/>
</dbReference>
<feature type="domain" description="HTH merR-type" evidence="5">
    <location>
        <begin position="1"/>
        <end position="68"/>
    </location>
</feature>
<dbReference type="Gene3D" id="1.10.1660.10">
    <property type="match status" value="1"/>
</dbReference>
<sequence length="116" mass="12916">MKIGAVAELTGVNERLLRYYEERGLLHPNRGLNGYREYDEVEVARVRSIRWLIDAGMPTSAIVRVAHCVSDGIEPTLAVCPELAFRLQRQRKELLGNIDALRGALARIESAMAPGT</sequence>
<dbReference type="InterPro" id="IPR009061">
    <property type="entry name" value="DNA-bd_dom_put_sf"/>
</dbReference>
<keyword evidence="3" id="KW-0238">DNA-binding</keyword>
<dbReference type="PROSITE" id="PS50937">
    <property type="entry name" value="HTH_MERR_2"/>
    <property type="match status" value="1"/>
</dbReference>
<accession>A0A387BR94</accession>
<dbReference type="SUPFAM" id="SSF46955">
    <property type="entry name" value="Putative DNA-binding domain"/>
    <property type="match status" value="1"/>
</dbReference>
<dbReference type="EMBL" id="CP032624">
    <property type="protein sequence ID" value="AYG04604.1"/>
    <property type="molecule type" value="Genomic_DNA"/>
</dbReference>
<dbReference type="Proteomes" id="UP000275069">
    <property type="component" value="Chromosome"/>
</dbReference>
<reference evidence="6 7" key="1">
    <citation type="submission" date="2018-09" db="EMBL/GenBank/DDBJ databases">
        <title>Genome sequencing of strain 2DFW10M-5.</title>
        <authorList>
            <person name="Heo J."/>
            <person name="Kim S.-J."/>
            <person name="Kwon S.-W."/>
        </authorList>
    </citation>
    <scope>NUCLEOTIDE SEQUENCE [LARGE SCALE GENOMIC DNA]</scope>
    <source>
        <strain evidence="6 7">2DFW10M-5</strain>
    </source>
</reference>
<evidence type="ECO:0000313" key="7">
    <source>
        <dbReference type="Proteomes" id="UP000275069"/>
    </source>
</evidence>
<protein>
    <submittedName>
        <fullName evidence="6">MerR family transcriptional regulator</fullName>
    </submittedName>
</protein>
<evidence type="ECO:0000256" key="3">
    <source>
        <dbReference type="ARBA" id="ARBA00023125"/>
    </source>
</evidence>
<evidence type="ECO:0000256" key="4">
    <source>
        <dbReference type="ARBA" id="ARBA00023163"/>
    </source>
</evidence>
<dbReference type="Pfam" id="PF13411">
    <property type="entry name" value="MerR_1"/>
    <property type="match status" value="1"/>
</dbReference>
<dbReference type="PANTHER" id="PTHR30204">
    <property type="entry name" value="REDOX-CYCLING DRUG-SENSING TRANSCRIPTIONAL ACTIVATOR SOXR"/>
    <property type="match status" value="1"/>
</dbReference>
<dbReference type="AlphaFoldDB" id="A0A387BR94"/>
<keyword evidence="7" id="KW-1185">Reference proteome</keyword>
<dbReference type="PANTHER" id="PTHR30204:SF69">
    <property type="entry name" value="MERR-FAMILY TRANSCRIPTIONAL REGULATOR"/>
    <property type="match status" value="1"/>
</dbReference>
<keyword evidence="2" id="KW-0805">Transcription regulation</keyword>
<keyword evidence="4" id="KW-0804">Transcription</keyword>
<dbReference type="PROSITE" id="PS00552">
    <property type="entry name" value="HTH_MERR_1"/>
    <property type="match status" value="1"/>
</dbReference>
<evidence type="ECO:0000256" key="2">
    <source>
        <dbReference type="ARBA" id="ARBA00023015"/>
    </source>
</evidence>